<dbReference type="PANTHER" id="PTHR30619">
    <property type="entry name" value="DNA INTERNALIZATION/COMPETENCE PROTEIN COMEC/REC2"/>
    <property type="match status" value="1"/>
</dbReference>
<dbReference type="EMBL" id="JAVIDL010000004">
    <property type="protein sequence ID" value="MDQ8934759.1"/>
    <property type="molecule type" value="Genomic_DNA"/>
</dbReference>
<dbReference type="Gene3D" id="3.60.15.10">
    <property type="entry name" value="Ribonuclease Z/Hydroxyacylglutathione hydrolase-like"/>
    <property type="match status" value="1"/>
</dbReference>
<evidence type="ECO:0000256" key="1">
    <source>
        <dbReference type="ARBA" id="ARBA00004651"/>
    </source>
</evidence>
<keyword evidence="4 6" id="KW-1133">Transmembrane helix</keyword>
<dbReference type="InterPro" id="IPR004797">
    <property type="entry name" value="Competence_ComEC/Rec2"/>
</dbReference>
<dbReference type="Pfam" id="PF03772">
    <property type="entry name" value="Competence"/>
    <property type="match status" value="1"/>
</dbReference>
<keyword evidence="5 6" id="KW-0472">Membrane</keyword>
<evidence type="ECO:0000256" key="4">
    <source>
        <dbReference type="ARBA" id="ARBA00022989"/>
    </source>
</evidence>
<evidence type="ECO:0000313" key="9">
    <source>
        <dbReference type="Proteomes" id="UP001243844"/>
    </source>
</evidence>
<dbReference type="Pfam" id="PF00753">
    <property type="entry name" value="Lactamase_B"/>
    <property type="match status" value="1"/>
</dbReference>
<dbReference type="InterPro" id="IPR036866">
    <property type="entry name" value="RibonucZ/Hydroxyglut_hydro"/>
</dbReference>
<feature type="transmembrane region" description="Helical" evidence="6">
    <location>
        <begin position="260"/>
        <end position="282"/>
    </location>
</feature>
<evidence type="ECO:0000256" key="6">
    <source>
        <dbReference type="SAM" id="Phobius"/>
    </source>
</evidence>
<sequence>MRLNFILLAWIIGIAQIGALVCPITFRLLIICLVLSGGIGIAEWMQRIQLNYYLSIALFVLNAVIVFLIGQAYADQYLTQQLSYRETQSSITTVIVYVDHIAEKNQLESQRWQQGVWVLNRHSKAVLWRIQYPAQHHTQLQLGQYYQLTGRIIVHHGYAVKGVFNQESWLLQQKYMASFELMSWQQLAADTLIPQHLSFIQQQQQTLARLRRYIESQRLALRQWLDQLQLPQGGLLLALLSADQSRLSDTTQMLFRRLGIMHLLAISGPHVLIFALLFCAILKKGLALCWPRMFLYCPRPDLLLWPFVLCVWCYAAFVGFETPALRTVLTVSVLGLLLIIKQRCASLQILLLSASILLLFDPLNILTAAFWLSYISSLILLRIYWGQGHTVQAEAVQSVIWRVFQQIKLFVISQWKIFIALLPLMLWIFQQFSILAPLTNCIAVPILGAVVVPLAMIASSLHQFVPNLAVALLYLLNWILEGLLWGLQYLDQITTNALITPALSPLEITTLSVAIGLVLFFPHGLWIRVYWLCCAIACMYTPQAKVKFELTVIDVGQGQALLLKLDQHHLMIDLGGSYNESQWGIGEHVISPFLLGQGITQLDQVIISHLDQDHWGGLSSLSKRIQIQSFLSNQYDRGFIQAGYADVPFQYCQQGQRWQYADARIEILAPQKKQLDDVAEHKNDRSCIVYVEVPSAVGYKSFLIMGDAGWPTEYQIMQEYPELNVDVLLIGHHGSRHSSAYDFLKWLKPKLAVVSVGKNNRYGHPHPHVLARLQDLSIPLKQTQHEGSMRFYLDRHQQMQLELYRDQYRWLR</sequence>
<feature type="transmembrane region" description="Helical" evidence="6">
    <location>
        <begin position="6"/>
        <end position="39"/>
    </location>
</feature>
<comment type="caution">
    <text evidence="8">The sequence shown here is derived from an EMBL/GenBank/DDBJ whole genome shotgun (WGS) entry which is preliminary data.</text>
</comment>
<feature type="transmembrane region" description="Helical" evidence="6">
    <location>
        <begin position="508"/>
        <end position="531"/>
    </location>
</feature>
<dbReference type="NCBIfam" id="TIGR00360">
    <property type="entry name" value="ComEC_N-term"/>
    <property type="match status" value="1"/>
</dbReference>
<evidence type="ECO:0000313" key="8">
    <source>
        <dbReference type="EMBL" id="MDQ8934759.1"/>
    </source>
</evidence>
<dbReference type="CDD" id="cd07731">
    <property type="entry name" value="ComA-like_MBL-fold"/>
    <property type="match status" value="1"/>
</dbReference>
<dbReference type="SUPFAM" id="SSF56281">
    <property type="entry name" value="Metallo-hydrolase/oxidoreductase"/>
    <property type="match status" value="1"/>
</dbReference>
<dbReference type="Proteomes" id="UP001243844">
    <property type="component" value="Unassembled WGS sequence"/>
</dbReference>
<dbReference type="SMART" id="SM00849">
    <property type="entry name" value="Lactamase_B"/>
    <property type="match status" value="1"/>
</dbReference>
<feature type="transmembrane region" description="Helical" evidence="6">
    <location>
        <begin position="468"/>
        <end position="487"/>
    </location>
</feature>
<evidence type="ECO:0000259" key="7">
    <source>
        <dbReference type="SMART" id="SM00849"/>
    </source>
</evidence>
<dbReference type="NCBIfam" id="TIGR00361">
    <property type="entry name" value="ComEC_Rec2"/>
    <property type="match status" value="1"/>
</dbReference>
<feature type="transmembrane region" description="Helical" evidence="6">
    <location>
        <begin position="302"/>
        <end position="318"/>
    </location>
</feature>
<keyword evidence="3 6" id="KW-0812">Transmembrane</keyword>
<comment type="subcellular location">
    <subcellularLocation>
        <location evidence="1">Cell membrane</location>
        <topology evidence="1">Multi-pass membrane protein</topology>
    </subcellularLocation>
</comment>
<evidence type="ECO:0000256" key="3">
    <source>
        <dbReference type="ARBA" id="ARBA00022692"/>
    </source>
</evidence>
<feature type="transmembrane region" description="Helical" evidence="6">
    <location>
        <begin position="51"/>
        <end position="74"/>
    </location>
</feature>
<dbReference type="AlphaFoldDB" id="A0AAW8J543"/>
<dbReference type="RefSeq" id="WP_308980962.1">
    <property type="nucleotide sequence ID" value="NZ_JAVIDL010000004.1"/>
</dbReference>
<gene>
    <name evidence="8" type="ORF">RFH47_03280</name>
</gene>
<feature type="domain" description="Metallo-beta-lactamase" evidence="7">
    <location>
        <begin position="557"/>
        <end position="758"/>
    </location>
</feature>
<feature type="transmembrane region" description="Helical" evidence="6">
    <location>
        <begin position="441"/>
        <end position="462"/>
    </location>
</feature>
<dbReference type="GO" id="GO:0005886">
    <property type="term" value="C:plasma membrane"/>
    <property type="evidence" value="ECO:0007669"/>
    <property type="project" value="UniProtKB-SubCell"/>
</dbReference>
<dbReference type="InterPro" id="IPR001279">
    <property type="entry name" value="Metallo-B-lactamas"/>
</dbReference>
<evidence type="ECO:0000256" key="2">
    <source>
        <dbReference type="ARBA" id="ARBA00022475"/>
    </source>
</evidence>
<dbReference type="InterPro" id="IPR052159">
    <property type="entry name" value="Competence_DNA_uptake"/>
</dbReference>
<organism evidence="8 9">
    <name type="scientific">Acinetobacter rudis</name>
    <dbReference type="NCBI Taxonomy" id="632955"/>
    <lineage>
        <taxon>Bacteria</taxon>
        <taxon>Pseudomonadati</taxon>
        <taxon>Pseudomonadota</taxon>
        <taxon>Gammaproteobacteria</taxon>
        <taxon>Moraxellales</taxon>
        <taxon>Moraxellaceae</taxon>
        <taxon>Acinetobacter</taxon>
    </lineage>
</organism>
<evidence type="ECO:0000256" key="5">
    <source>
        <dbReference type="ARBA" id="ARBA00023136"/>
    </source>
</evidence>
<name>A0AAW8J543_9GAMM</name>
<keyword evidence="2" id="KW-1003">Cell membrane</keyword>
<proteinExistence type="predicted"/>
<dbReference type="InterPro" id="IPR004477">
    <property type="entry name" value="ComEC_N"/>
</dbReference>
<reference evidence="8" key="1">
    <citation type="submission" date="2023-08" db="EMBL/GenBank/DDBJ databases">
        <title>Emergence of clinically-relevant ST2 carbapenem-resistant Acinetobacter baumannii strains in hospital sewages in Zhejiang, East of China.</title>
        <authorList>
            <person name="Kaichao C."/>
            <person name="Zhang R."/>
        </authorList>
    </citation>
    <scope>NUCLEOTIDE SEQUENCE</scope>
    <source>
        <strain evidence="8">M-RB-37</strain>
    </source>
</reference>
<feature type="transmembrane region" description="Helical" evidence="6">
    <location>
        <begin position="409"/>
        <end position="429"/>
    </location>
</feature>
<accession>A0AAW8J543</accession>
<dbReference type="GO" id="GO:0030420">
    <property type="term" value="P:establishment of competence for transformation"/>
    <property type="evidence" value="ECO:0007669"/>
    <property type="project" value="InterPro"/>
</dbReference>
<dbReference type="PANTHER" id="PTHR30619:SF1">
    <property type="entry name" value="RECOMBINATION PROTEIN 2"/>
    <property type="match status" value="1"/>
</dbReference>
<protein>
    <submittedName>
        <fullName evidence="8">DNA internalization-related competence protein ComEC/Rec2</fullName>
    </submittedName>
</protein>
<dbReference type="InterPro" id="IPR035681">
    <property type="entry name" value="ComA-like_MBL"/>
</dbReference>